<dbReference type="GO" id="GO:0015293">
    <property type="term" value="F:symporter activity"/>
    <property type="evidence" value="ECO:0007669"/>
    <property type="project" value="InterPro"/>
</dbReference>
<evidence type="ECO:0000256" key="2">
    <source>
        <dbReference type="SAM" id="MobiDB-lite"/>
    </source>
</evidence>
<evidence type="ECO:0000256" key="3">
    <source>
        <dbReference type="SAM" id="Phobius"/>
    </source>
</evidence>
<evidence type="ECO:0000313" key="4">
    <source>
        <dbReference type="EMBL" id="CAG6663962.1"/>
    </source>
</evidence>
<dbReference type="GO" id="GO:0008643">
    <property type="term" value="P:carbohydrate transport"/>
    <property type="evidence" value="ECO:0007669"/>
    <property type="project" value="InterPro"/>
</dbReference>
<keyword evidence="3" id="KW-0472">Membrane</keyword>
<feature type="transmembrane region" description="Helical" evidence="3">
    <location>
        <begin position="327"/>
        <end position="349"/>
    </location>
</feature>
<dbReference type="InterPro" id="IPR036259">
    <property type="entry name" value="MFS_trans_sf"/>
</dbReference>
<dbReference type="PANTHER" id="PTHR11328">
    <property type="entry name" value="MAJOR FACILITATOR SUPERFAMILY DOMAIN-CONTAINING PROTEIN"/>
    <property type="match status" value="1"/>
</dbReference>
<dbReference type="CDD" id="cd17491">
    <property type="entry name" value="MFS_MFSD12"/>
    <property type="match status" value="1"/>
</dbReference>
<keyword evidence="3" id="KW-1133">Transmembrane helix</keyword>
<proteinExistence type="inferred from homology"/>
<feature type="transmembrane region" description="Helical" evidence="3">
    <location>
        <begin position="641"/>
        <end position="663"/>
    </location>
</feature>
<dbReference type="FunFam" id="1.20.1250.20:FF:000431">
    <property type="entry name" value="Predicted protein"/>
    <property type="match status" value="1"/>
</dbReference>
<feature type="transmembrane region" description="Helical" evidence="3">
    <location>
        <begin position="285"/>
        <end position="307"/>
    </location>
</feature>
<feature type="transmembrane region" description="Helical" evidence="3">
    <location>
        <begin position="545"/>
        <end position="564"/>
    </location>
</feature>
<feature type="compositionally biased region" description="Polar residues" evidence="2">
    <location>
        <begin position="105"/>
        <end position="115"/>
    </location>
</feature>
<dbReference type="Pfam" id="PF13347">
    <property type="entry name" value="MFS_2"/>
    <property type="match status" value="1"/>
</dbReference>
<feature type="transmembrane region" description="Helical" evidence="3">
    <location>
        <begin position="675"/>
        <end position="695"/>
    </location>
</feature>
<dbReference type="AlphaFoldDB" id="A0A8D8WKW7"/>
<accession>A0A8D8WKW7</accession>
<feature type="region of interest" description="Disordered" evidence="2">
    <location>
        <begin position="197"/>
        <end position="236"/>
    </location>
</feature>
<evidence type="ECO:0000256" key="1">
    <source>
        <dbReference type="ARBA" id="ARBA00008335"/>
    </source>
</evidence>
<feature type="region of interest" description="Disordered" evidence="2">
    <location>
        <begin position="105"/>
        <end position="147"/>
    </location>
</feature>
<feature type="transmembrane region" description="Helical" evidence="3">
    <location>
        <begin position="607"/>
        <end position="629"/>
    </location>
</feature>
<organism evidence="4">
    <name type="scientific">Cacopsylla melanoneura</name>
    <dbReference type="NCBI Taxonomy" id="428564"/>
    <lineage>
        <taxon>Eukaryota</taxon>
        <taxon>Metazoa</taxon>
        <taxon>Ecdysozoa</taxon>
        <taxon>Arthropoda</taxon>
        <taxon>Hexapoda</taxon>
        <taxon>Insecta</taxon>
        <taxon>Pterygota</taxon>
        <taxon>Neoptera</taxon>
        <taxon>Paraneoptera</taxon>
        <taxon>Hemiptera</taxon>
        <taxon>Sternorrhyncha</taxon>
        <taxon>Psylloidea</taxon>
        <taxon>Psyllidae</taxon>
        <taxon>Psyllinae</taxon>
        <taxon>Cacopsylla</taxon>
    </lineage>
</organism>
<dbReference type="PANTHER" id="PTHR11328:SF28">
    <property type="entry name" value="MAJOR FACILITATOR SUPERFAMILY DOMAIN-CONTAINING PROTEIN 12"/>
    <property type="match status" value="1"/>
</dbReference>
<sequence>MKTQETPDPKLDAHANIIELNVDNLTNDITNHVNINSTDTDHNKPTAEVPRKGSTNSFLAQVINTDSEKSVGKQVGSKNSSNNNTFVNILRRFTNRRNSTFVVTNEKQSSLTDTRLSIGDDSSRGNRRLSNQELARNDRRKKSAADGGGVQVVRFSKIEDCKSVLDDNNNNDVNVKDIEAAAVGEINKGDLVNGGLVVEQNGNENGTGVKKKMSDDDDDTRPINPRDPADDTPLPEVRTQGPNIINWWTWIAYSQGHVYNDLCASMWFTYLMPYLQKCVGLVPEYAGLLMLIGQVADAIATPIIGLFSDRGSTAWYCSLGRRKTWHILGTLLVTLSFPFIFSPMLMHITSALSQVLYYTPFICLFQFGWAAVQIAHLSLVPDLTPNEHERTSLLSVRYAFTVISNLLVYVVMYIAVESGEKHGSDNIGPQDKPKFQVKHGSDNIGPQDKPKFQYISYFVVGLGYLSTIIFYAGVSEIRNRQLQLDMRNSSSTQAYEAKKRTPRELLSMPTLYTVAVLYMTARMFFNTLQMFIVFYVQDTQQLSKVNIAVVPMVILISGFATSFVIKPMNVHWGRKVAHVIGLLLGILVSIIVFAGTDLIAGFKIYQVYIEAVLFGISSTIIQVTSFGMAADFVGDDVSNGAFIYGLLSFSDKMANGLVGYLIQKFNNNQGWYYRLALSYGCGLPCVAGLLALCFLPPIPQRRILNTQEEGHSVLTNNCDTSEDELEHSSEIRTQASDLTQD</sequence>
<comment type="similarity">
    <text evidence="1">Belongs to the major facilitator superfamily.</text>
</comment>
<protein>
    <submittedName>
        <fullName evidence="4">Major facilitator superfamily domain-containing protein 12</fullName>
    </submittedName>
</protein>
<feature type="compositionally biased region" description="Polar residues" evidence="2">
    <location>
        <begin position="731"/>
        <end position="741"/>
    </location>
</feature>
<reference evidence="4" key="1">
    <citation type="submission" date="2021-05" db="EMBL/GenBank/DDBJ databases">
        <authorList>
            <person name="Alioto T."/>
            <person name="Alioto T."/>
            <person name="Gomez Garrido J."/>
        </authorList>
    </citation>
    <scope>NUCLEOTIDE SEQUENCE</scope>
</reference>
<dbReference type="InterPro" id="IPR039672">
    <property type="entry name" value="MFS_2"/>
</dbReference>
<feature type="transmembrane region" description="Helical" evidence="3">
    <location>
        <begin position="576"/>
        <end position="595"/>
    </location>
</feature>
<dbReference type="SUPFAM" id="SSF103473">
    <property type="entry name" value="MFS general substrate transporter"/>
    <property type="match status" value="1"/>
</dbReference>
<feature type="transmembrane region" description="Helical" evidence="3">
    <location>
        <begin position="454"/>
        <end position="474"/>
    </location>
</feature>
<name>A0A8D8WKW7_9HEMI</name>
<feature type="region of interest" description="Disordered" evidence="2">
    <location>
        <begin position="715"/>
        <end position="741"/>
    </location>
</feature>
<dbReference type="EMBL" id="HBUF01206362">
    <property type="protein sequence ID" value="CAG6663962.1"/>
    <property type="molecule type" value="Transcribed_RNA"/>
</dbReference>
<dbReference type="GO" id="GO:0005886">
    <property type="term" value="C:plasma membrane"/>
    <property type="evidence" value="ECO:0007669"/>
    <property type="project" value="TreeGrafter"/>
</dbReference>
<feature type="transmembrane region" description="Helical" evidence="3">
    <location>
        <begin position="398"/>
        <end position="416"/>
    </location>
</feature>
<dbReference type="Gene3D" id="1.20.1250.20">
    <property type="entry name" value="MFS general substrate transporter like domains"/>
    <property type="match status" value="2"/>
</dbReference>
<feature type="transmembrane region" description="Helical" evidence="3">
    <location>
        <begin position="355"/>
        <end position="377"/>
    </location>
</feature>
<keyword evidence="3" id="KW-0812">Transmembrane</keyword>